<reference evidence="2" key="2">
    <citation type="journal article" date="2018" name="Mol. Plant Microbe Interact.">
        <title>Genome sequence resources for the wheat stripe rust pathogen (Puccinia striiformis f. sp. tritici) and the barley stripe rust pathogen (Puccinia striiformis f. sp. hordei).</title>
        <authorList>
            <person name="Xia C."/>
            <person name="Wang M."/>
            <person name="Yin C."/>
            <person name="Cornejo O.E."/>
            <person name="Hulbert S.H."/>
            <person name="Chen X."/>
        </authorList>
    </citation>
    <scope>NUCLEOTIDE SEQUENCE [LARGE SCALE GENOMIC DNA]</scope>
    <source>
        <strain evidence="2">93-210</strain>
    </source>
</reference>
<reference evidence="2" key="1">
    <citation type="journal article" date="2018" name="BMC Genomics">
        <title>Genomic insights into host adaptation between the wheat stripe rust pathogen (Puccinia striiformis f. sp. tritici) and the barley stripe rust pathogen (Puccinia striiformis f. sp. hordei).</title>
        <authorList>
            <person name="Xia C."/>
            <person name="Wang M."/>
            <person name="Yin C."/>
            <person name="Cornejo O.E."/>
            <person name="Hulbert S.H."/>
            <person name="Chen X."/>
        </authorList>
    </citation>
    <scope>NUCLEOTIDE SEQUENCE [LARGE SCALE GENOMIC DNA]</scope>
    <source>
        <strain evidence="2">93-210</strain>
    </source>
</reference>
<proteinExistence type="predicted"/>
<reference evidence="1 2" key="3">
    <citation type="journal article" date="2022" name="Microbiol. Spectr.">
        <title>Folding features and dynamics of 3D genome architecture in plant fungal pathogens.</title>
        <authorList>
            <person name="Xia C."/>
        </authorList>
    </citation>
    <scope>NUCLEOTIDE SEQUENCE [LARGE SCALE GENOMIC DNA]</scope>
    <source>
        <strain evidence="1 2">93-210</strain>
    </source>
</reference>
<dbReference type="Proteomes" id="UP001060170">
    <property type="component" value="Chromosome 10"/>
</dbReference>
<name>A0ACC0E598_9BASI</name>
<keyword evidence="2" id="KW-1185">Reference proteome</keyword>
<gene>
    <name evidence="1" type="ORF">MJO28_010535</name>
</gene>
<evidence type="ECO:0000313" key="2">
    <source>
        <dbReference type="Proteomes" id="UP001060170"/>
    </source>
</evidence>
<comment type="caution">
    <text evidence="1">The sequence shown here is derived from an EMBL/GenBank/DDBJ whole genome shotgun (WGS) entry which is preliminary data.</text>
</comment>
<feature type="non-terminal residue" evidence="1">
    <location>
        <position position="1"/>
    </location>
</feature>
<evidence type="ECO:0000313" key="1">
    <source>
        <dbReference type="EMBL" id="KAI7944840.1"/>
    </source>
</evidence>
<dbReference type="EMBL" id="CM045874">
    <property type="protein sequence ID" value="KAI7944840.1"/>
    <property type="molecule type" value="Genomic_DNA"/>
</dbReference>
<accession>A0ACC0E598</accession>
<protein>
    <submittedName>
        <fullName evidence="1">Uncharacterized protein</fullName>
    </submittedName>
</protein>
<sequence length="95" mass="10520">SMQVHRNPISATYAYLNLPHISNAKEKHGLLLCGTNINQLIYKTSLRNLSQHVMTCQKKVFDSKDQRLVAGGVTGTGNVDACKVRPSNIILDELQ</sequence>
<organism evidence="1 2">
    <name type="scientific">Puccinia striiformis f. sp. tritici</name>
    <dbReference type="NCBI Taxonomy" id="168172"/>
    <lineage>
        <taxon>Eukaryota</taxon>
        <taxon>Fungi</taxon>
        <taxon>Dikarya</taxon>
        <taxon>Basidiomycota</taxon>
        <taxon>Pucciniomycotina</taxon>
        <taxon>Pucciniomycetes</taxon>
        <taxon>Pucciniales</taxon>
        <taxon>Pucciniaceae</taxon>
        <taxon>Puccinia</taxon>
    </lineage>
</organism>